<organism evidence="8 9">
    <name type="scientific">Sphingomonas longa</name>
    <dbReference type="NCBI Taxonomy" id="2778730"/>
    <lineage>
        <taxon>Bacteria</taxon>
        <taxon>Pseudomonadati</taxon>
        <taxon>Pseudomonadota</taxon>
        <taxon>Alphaproteobacteria</taxon>
        <taxon>Sphingomonadales</taxon>
        <taxon>Sphingomonadaceae</taxon>
        <taxon>Sphingomonas</taxon>
    </lineage>
</organism>
<evidence type="ECO:0000256" key="3">
    <source>
        <dbReference type="ARBA" id="ARBA00022723"/>
    </source>
</evidence>
<dbReference type="PROSITE" id="PS51007">
    <property type="entry name" value="CYTC"/>
    <property type="match status" value="1"/>
</dbReference>
<gene>
    <name evidence="8" type="ORF">ILT43_12835</name>
</gene>
<dbReference type="PRINTS" id="PR00604">
    <property type="entry name" value="CYTCHRMECIAB"/>
</dbReference>
<evidence type="ECO:0000256" key="4">
    <source>
        <dbReference type="ARBA" id="ARBA00022982"/>
    </source>
</evidence>
<evidence type="ECO:0000313" key="8">
    <source>
        <dbReference type="EMBL" id="MBM6577261.1"/>
    </source>
</evidence>
<evidence type="ECO:0000256" key="5">
    <source>
        <dbReference type="ARBA" id="ARBA00023004"/>
    </source>
</evidence>
<proteinExistence type="predicted"/>
<comment type="caution">
    <text evidence="8">The sequence shown here is derived from an EMBL/GenBank/DDBJ whole genome shotgun (WGS) entry which is preliminary data.</text>
</comment>
<accession>A0ABS2DB12</accession>
<dbReference type="Gene3D" id="1.10.760.10">
    <property type="entry name" value="Cytochrome c-like domain"/>
    <property type="match status" value="1"/>
</dbReference>
<reference evidence="8 9" key="1">
    <citation type="submission" date="2020-12" db="EMBL/GenBank/DDBJ databases">
        <title>Sphingomonas sp.</title>
        <authorList>
            <person name="Kim M.K."/>
        </authorList>
    </citation>
    <scope>NUCLEOTIDE SEQUENCE [LARGE SCALE GENOMIC DNA]</scope>
    <source>
        <strain evidence="8 9">BT552</strain>
    </source>
</reference>
<dbReference type="InterPro" id="IPR009056">
    <property type="entry name" value="Cyt_c-like_dom"/>
</dbReference>
<keyword evidence="4" id="KW-0249">Electron transport</keyword>
<keyword evidence="2 6" id="KW-0349">Heme</keyword>
<evidence type="ECO:0000259" key="7">
    <source>
        <dbReference type="PROSITE" id="PS51007"/>
    </source>
</evidence>
<protein>
    <submittedName>
        <fullName evidence="8">Cytochrome c family protein</fullName>
    </submittedName>
</protein>
<dbReference type="RefSeq" id="WP_204199355.1">
    <property type="nucleotide sequence ID" value="NZ_JAFEMC010000003.1"/>
</dbReference>
<evidence type="ECO:0000256" key="2">
    <source>
        <dbReference type="ARBA" id="ARBA00022617"/>
    </source>
</evidence>
<evidence type="ECO:0000256" key="1">
    <source>
        <dbReference type="ARBA" id="ARBA00022448"/>
    </source>
</evidence>
<name>A0ABS2DB12_9SPHN</name>
<evidence type="ECO:0000313" key="9">
    <source>
        <dbReference type="Proteomes" id="UP000763641"/>
    </source>
</evidence>
<dbReference type="SUPFAM" id="SSF46626">
    <property type="entry name" value="Cytochrome c"/>
    <property type="match status" value="1"/>
</dbReference>
<dbReference type="PANTHER" id="PTHR11961">
    <property type="entry name" value="CYTOCHROME C"/>
    <property type="match status" value="1"/>
</dbReference>
<dbReference type="InterPro" id="IPR002327">
    <property type="entry name" value="Cyt_c_1A/1B"/>
</dbReference>
<dbReference type="EMBL" id="JAFEMC010000003">
    <property type="protein sequence ID" value="MBM6577261.1"/>
    <property type="molecule type" value="Genomic_DNA"/>
</dbReference>
<dbReference type="InterPro" id="IPR036909">
    <property type="entry name" value="Cyt_c-like_dom_sf"/>
</dbReference>
<keyword evidence="3 6" id="KW-0479">Metal-binding</keyword>
<feature type="domain" description="Cytochrome c" evidence="7">
    <location>
        <begin position="41"/>
        <end position="141"/>
    </location>
</feature>
<sequence length="143" mass="14436">MTRFHNGRSMVGMFAVAGGIAVVAIAAGGGVATNAAPLPAADPVKGKTVFARCAGCHSLAPTGVSGIGPNLVGVVGRRAGSLPTYRYSPAMKAAGLKWDEANLSRFLSGPTKTVPGTKMMAAPIANPQDRANVIAYLKTGSAR</sequence>
<keyword evidence="9" id="KW-1185">Reference proteome</keyword>
<keyword evidence="5 6" id="KW-0408">Iron</keyword>
<keyword evidence="1" id="KW-0813">Transport</keyword>
<dbReference type="Pfam" id="PF00034">
    <property type="entry name" value="Cytochrom_C"/>
    <property type="match status" value="1"/>
</dbReference>
<evidence type="ECO:0000256" key="6">
    <source>
        <dbReference type="PROSITE-ProRule" id="PRU00433"/>
    </source>
</evidence>
<dbReference type="Proteomes" id="UP000763641">
    <property type="component" value="Unassembled WGS sequence"/>
</dbReference>